<evidence type="ECO:0000256" key="1">
    <source>
        <dbReference type="ARBA" id="ARBA00037961"/>
    </source>
</evidence>
<sequence>MTIDTSTINQPPQFHTLDDERQYRKERLAAVFRIFAKLGYEEGVMGHVSARDPERPDHYWTNPFGLSFSLIRASDLVLIGPDKKVVSGHGLVHPGGLLLHPQLLRGNPEIVSAAHTHSIYGRSWSTLNRLLDPLTAESAAFYRQHAIYDSFAGGEGDNLARAVERNKVILLRNHGILSVGRTVDEAAYWFISFERSCQAQLLAEAAGRPQPVGAEHAEAVAARTDARFGWLNFQPYYQAIVQEQPELLQ</sequence>
<comment type="caution">
    <text evidence="3">The sequence shown here is derived from an EMBL/GenBank/DDBJ whole genome shotgun (WGS) entry which is preliminary data.</text>
</comment>
<dbReference type="SMART" id="SM01007">
    <property type="entry name" value="Aldolase_II"/>
    <property type="match status" value="1"/>
</dbReference>
<proteinExistence type="inferred from homology"/>
<keyword evidence="4" id="KW-1185">Reference proteome</keyword>
<dbReference type="PANTHER" id="PTHR10672:SF3">
    <property type="entry name" value="PROTEIN HU-LI TAI SHAO"/>
    <property type="match status" value="1"/>
</dbReference>
<dbReference type="PANTHER" id="PTHR10672">
    <property type="entry name" value="ADDUCIN"/>
    <property type="match status" value="1"/>
</dbReference>
<accession>A0A927GSH5</accession>
<dbReference type="Gene3D" id="3.40.225.10">
    <property type="entry name" value="Class II aldolase/adducin N-terminal domain"/>
    <property type="match status" value="1"/>
</dbReference>
<reference evidence="3" key="1">
    <citation type="submission" date="2020-09" db="EMBL/GenBank/DDBJ databases">
        <title>A novel bacterium of genus Paenibacillus, isolated from South China Sea.</title>
        <authorList>
            <person name="Huang H."/>
            <person name="Mo K."/>
            <person name="Hu Y."/>
        </authorList>
    </citation>
    <scope>NUCLEOTIDE SEQUENCE</scope>
    <source>
        <strain evidence="3">IB182496</strain>
    </source>
</reference>
<dbReference type="SUPFAM" id="SSF53639">
    <property type="entry name" value="AraD/HMP-PK domain-like"/>
    <property type="match status" value="1"/>
</dbReference>
<name>A0A927GSH5_9BACL</name>
<gene>
    <name evidence="3" type="ORF">IDH44_16250</name>
</gene>
<dbReference type="InterPro" id="IPR036409">
    <property type="entry name" value="Aldolase_II/adducin_N_sf"/>
</dbReference>
<feature type="domain" description="Class II aldolase/adducin N-terminal" evidence="2">
    <location>
        <begin position="26"/>
        <end position="201"/>
    </location>
</feature>
<evidence type="ECO:0000313" key="3">
    <source>
        <dbReference type="EMBL" id="MBD2846749.1"/>
    </source>
</evidence>
<comment type="similarity">
    <text evidence="1">Belongs to the aldolase class II family.</text>
</comment>
<dbReference type="Pfam" id="PF00596">
    <property type="entry name" value="Aldolase_II"/>
    <property type="match status" value="1"/>
</dbReference>
<dbReference type="NCBIfam" id="NF004855">
    <property type="entry name" value="PRK06208.1"/>
    <property type="match status" value="1"/>
</dbReference>
<dbReference type="InterPro" id="IPR051017">
    <property type="entry name" value="Aldolase-II_Adducin_sf"/>
</dbReference>
<dbReference type="AlphaFoldDB" id="A0A927GSH5"/>
<dbReference type="InterPro" id="IPR001303">
    <property type="entry name" value="Aldolase_II/adducin_N"/>
</dbReference>
<dbReference type="EMBL" id="JACXIZ010000027">
    <property type="protein sequence ID" value="MBD2846749.1"/>
    <property type="molecule type" value="Genomic_DNA"/>
</dbReference>
<dbReference type="Proteomes" id="UP000621560">
    <property type="component" value="Unassembled WGS sequence"/>
</dbReference>
<dbReference type="GO" id="GO:0005856">
    <property type="term" value="C:cytoskeleton"/>
    <property type="evidence" value="ECO:0007669"/>
    <property type="project" value="TreeGrafter"/>
</dbReference>
<evidence type="ECO:0000259" key="2">
    <source>
        <dbReference type="SMART" id="SM01007"/>
    </source>
</evidence>
<protein>
    <submittedName>
        <fullName evidence="3">Class II aldolase/adducin family protein</fullName>
    </submittedName>
</protein>
<evidence type="ECO:0000313" key="4">
    <source>
        <dbReference type="Proteomes" id="UP000621560"/>
    </source>
</evidence>
<dbReference type="GO" id="GO:0051015">
    <property type="term" value="F:actin filament binding"/>
    <property type="evidence" value="ECO:0007669"/>
    <property type="project" value="TreeGrafter"/>
</dbReference>
<dbReference type="FunFam" id="3.40.225.10:FF:000009">
    <property type="entry name" value="Class II aldolase/adducin N-terminal"/>
    <property type="match status" value="1"/>
</dbReference>
<organism evidence="3 4">
    <name type="scientific">Paenibacillus sabuli</name>
    <dbReference type="NCBI Taxonomy" id="2772509"/>
    <lineage>
        <taxon>Bacteria</taxon>
        <taxon>Bacillati</taxon>
        <taxon>Bacillota</taxon>
        <taxon>Bacilli</taxon>
        <taxon>Bacillales</taxon>
        <taxon>Paenibacillaceae</taxon>
        <taxon>Paenibacillus</taxon>
    </lineage>
</organism>